<dbReference type="InterPro" id="IPR000742">
    <property type="entry name" value="EGF"/>
</dbReference>
<comment type="caution">
    <text evidence="8">The sequence shown here is derived from an EMBL/GenBank/DDBJ whole genome shotgun (WGS) entry which is preliminary data.</text>
</comment>
<keyword evidence="9" id="KW-1185">Reference proteome</keyword>
<accession>A0A8S3TSX7</accession>
<evidence type="ECO:0000259" key="7">
    <source>
        <dbReference type="PROSITE" id="PS50026"/>
    </source>
</evidence>
<dbReference type="GO" id="GO:0007157">
    <property type="term" value="P:heterophilic cell-cell adhesion via plasma membrane cell adhesion molecules"/>
    <property type="evidence" value="ECO:0007669"/>
    <property type="project" value="TreeGrafter"/>
</dbReference>
<comment type="caution">
    <text evidence="5">Lacks conserved residue(s) required for the propagation of feature annotation.</text>
</comment>
<feature type="disulfide bond" evidence="5">
    <location>
        <begin position="1200"/>
        <end position="1209"/>
    </location>
</feature>
<dbReference type="OrthoDB" id="6154158at2759"/>
<evidence type="ECO:0000256" key="3">
    <source>
        <dbReference type="ARBA" id="ARBA00022737"/>
    </source>
</evidence>
<keyword evidence="3" id="KW-0677">Repeat</keyword>
<keyword evidence="4 5" id="KW-1015">Disulfide bond</keyword>
<dbReference type="PROSITE" id="PS00022">
    <property type="entry name" value="EGF_1"/>
    <property type="match status" value="7"/>
</dbReference>
<dbReference type="SMART" id="SM00181">
    <property type="entry name" value="EGF"/>
    <property type="match status" value="8"/>
</dbReference>
<feature type="disulfide bond" evidence="5">
    <location>
        <begin position="424"/>
        <end position="433"/>
    </location>
</feature>
<evidence type="ECO:0000256" key="1">
    <source>
        <dbReference type="ARBA" id="ARBA00022536"/>
    </source>
</evidence>
<keyword evidence="2" id="KW-0732">Signal</keyword>
<feature type="domain" description="EGF-like" evidence="7">
    <location>
        <begin position="258"/>
        <end position="295"/>
    </location>
</feature>
<dbReference type="PROSITE" id="PS01186">
    <property type="entry name" value="EGF_2"/>
    <property type="match status" value="2"/>
</dbReference>
<dbReference type="AlphaFoldDB" id="A0A8S3TSX7"/>
<feature type="domain" description="EGF-like" evidence="7">
    <location>
        <begin position="324"/>
        <end position="358"/>
    </location>
</feature>
<dbReference type="Proteomes" id="UP000683360">
    <property type="component" value="Unassembled WGS sequence"/>
</dbReference>
<dbReference type="EMBL" id="CAJPWZ010002241">
    <property type="protein sequence ID" value="CAG2234449.1"/>
    <property type="molecule type" value="Genomic_DNA"/>
</dbReference>
<protein>
    <recommendedName>
        <fullName evidence="7">EGF-like domain-containing protein</fullName>
    </recommendedName>
</protein>
<name>A0A8S3TSX7_MYTED</name>
<feature type="disulfide bond" evidence="5">
    <location>
        <begin position="285"/>
        <end position="294"/>
    </location>
</feature>
<dbReference type="GO" id="GO:0005509">
    <property type="term" value="F:calcium ion binding"/>
    <property type="evidence" value="ECO:0007669"/>
    <property type="project" value="InterPro"/>
</dbReference>
<keyword evidence="1 5" id="KW-0245">EGF-like domain</keyword>
<reference evidence="8" key="1">
    <citation type="submission" date="2021-03" db="EMBL/GenBank/DDBJ databases">
        <authorList>
            <person name="Bekaert M."/>
        </authorList>
    </citation>
    <scope>NUCLEOTIDE SEQUENCE</scope>
</reference>
<dbReference type="CDD" id="cd00054">
    <property type="entry name" value="EGF_CA"/>
    <property type="match status" value="2"/>
</dbReference>
<feature type="region of interest" description="Disordered" evidence="6">
    <location>
        <begin position="982"/>
        <end position="1005"/>
    </location>
</feature>
<dbReference type="SMART" id="SM00179">
    <property type="entry name" value="EGF_CA"/>
    <property type="match status" value="2"/>
</dbReference>
<evidence type="ECO:0000256" key="2">
    <source>
        <dbReference type="ARBA" id="ARBA00022729"/>
    </source>
</evidence>
<dbReference type="InterPro" id="IPR051022">
    <property type="entry name" value="Notch_Cell-Fate_Det"/>
</dbReference>
<feature type="domain" description="EGF-like" evidence="7">
    <location>
        <begin position="903"/>
        <end position="939"/>
    </location>
</feature>
<dbReference type="InterPro" id="IPR001881">
    <property type="entry name" value="EGF-like_Ca-bd_dom"/>
</dbReference>
<evidence type="ECO:0000256" key="4">
    <source>
        <dbReference type="ARBA" id="ARBA00023157"/>
    </source>
</evidence>
<gene>
    <name evidence="8" type="ORF">MEDL_47065</name>
</gene>
<proteinExistence type="predicted"/>
<dbReference type="GO" id="GO:0045197">
    <property type="term" value="P:establishment or maintenance of epithelial cell apical/basal polarity"/>
    <property type="evidence" value="ECO:0007669"/>
    <property type="project" value="TreeGrafter"/>
</dbReference>
<organism evidence="8 9">
    <name type="scientific">Mytilus edulis</name>
    <name type="common">Blue mussel</name>
    <dbReference type="NCBI Taxonomy" id="6550"/>
    <lineage>
        <taxon>Eukaryota</taxon>
        <taxon>Metazoa</taxon>
        <taxon>Spiralia</taxon>
        <taxon>Lophotrochozoa</taxon>
        <taxon>Mollusca</taxon>
        <taxon>Bivalvia</taxon>
        <taxon>Autobranchia</taxon>
        <taxon>Pteriomorphia</taxon>
        <taxon>Mytilida</taxon>
        <taxon>Mytiloidea</taxon>
        <taxon>Mytilidae</taxon>
        <taxon>Mytilinae</taxon>
        <taxon>Mytilus</taxon>
    </lineage>
</organism>
<dbReference type="PANTHER" id="PTHR24049">
    <property type="entry name" value="CRUMBS FAMILY MEMBER"/>
    <property type="match status" value="1"/>
</dbReference>
<sequence length="1256" mass="137435">MWMQTKIRSAVRSDTQMSNRSPVLQIKPYQRFQINRTTTVNVNYIDQDDDIVRCEFSSFGTGNGIQTPYGLSMNKFYFEVVDHLNEPEFIDPTPPNSQLYEIYNGAAFTVNIFAKPTYKRSTTEIDQFLLTGSNGIHVDKSTVFKRPDLGPRGKPYFLHFPADTEIVCQVDSVCKFPLYASTENPGGIINILIIRKELFELKSEGQLQVKSNPTNTTQKTWMIEISFQDPRHGEKQFCAKAIDKIASIEQCTIIHVKPKDPCLSSPCQNYGECIAKKDGSAQCFCKHGATGERCQHHVQILVMIKTSVKTYNSKKRLNILSLTGPDPCYDKDFCKNGGQCIPGGYCYCPPRVTGMNCENVFSSCDQNVCPGHGMCIDTPGGKQDHECLCTNLQTGQQCSSCNMSPNPCNTGKCKMHNGSHTCICPEGFVGKDCQTAIDLTRGSLNSKFVSPTFAAGTVIKCDPLSGLIEESFTANCEFPVYVFWNGGLPSEKPLVEQKFISKDMTFDSHSKALLRFLKTSTTDGFNKTLTTLVRLINPDNQRFQIGMHVVCLVVKQGTAETDHRCFNIDVEDFMGDGRLFESPTLPGDSEIVCVKDKFCHINLYTEYKSNCKQPVFQSDAPCTVFGPVEMEFYSSDAGKVCHSDIAYSTGGLAVGTKRIFVFRQDPCSSNPCQSDGLCVALSDGTHSCICKSSCPATSSNQQYCQNDGHCHTDSIKKTCFCKLGSIGSQCKHKTTESLTNLATSGAKFIGSSLPTTIKCHLGDPCEIPSVLTGDPNVNLNEERFCGLQCQVQGIHVTQDKNTSHVYHTVTSILPKKTGNHKVCVQNVNAAGQTADELYLFNRSYSCPLVESNMKAPDGIFVFQSYTDPSPCSTDVSIHTDIERTITVCFTLKTPPEKMETVMARGPCSRLLCMNQGFCNGKGNIGFCQCPYGYSGTTCHVAHGNSLTAPHSQPGSKTGDHVLPKKVVCVLHEECSIPFTVTSSANPPSVRPGHTEAGLSSKGTTIIPDPNNPGTFLSQLNVVGNTPGVHKTCVQTGDNRETTSDEFCFEVEVKSPDSYNHEVKTSQPYFVTPTIPHDSVTQCVPGKSCHVLLFMSSGVYPECPSVEQTQGPTDDLHLFTSADNSKLIGNCTADVTLTPPSGSTGKYRFCFKTFIPNIPGEIRCFYVKYMDYSAPSPSCKGTSCQDGSVCDIINGQPTCICALLQSGQHCQQAGSAGTPHTSSQPRIIDLPLPKVIRCEVGTFCIIPTLVNADINNP</sequence>
<feature type="disulfide bond" evidence="5">
    <location>
        <begin position="348"/>
        <end position="357"/>
    </location>
</feature>
<dbReference type="SUPFAM" id="SSF57196">
    <property type="entry name" value="EGF/Laminin"/>
    <property type="match status" value="3"/>
</dbReference>
<feature type="domain" description="EGF-like" evidence="7">
    <location>
        <begin position="360"/>
        <end position="399"/>
    </location>
</feature>
<evidence type="ECO:0000256" key="6">
    <source>
        <dbReference type="SAM" id="MobiDB-lite"/>
    </source>
</evidence>
<dbReference type="Pfam" id="PF00008">
    <property type="entry name" value="EGF"/>
    <property type="match status" value="1"/>
</dbReference>
<evidence type="ECO:0000313" key="9">
    <source>
        <dbReference type="Proteomes" id="UP000683360"/>
    </source>
</evidence>
<dbReference type="GO" id="GO:0005886">
    <property type="term" value="C:plasma membrane"/>
    <property type="evidence" value="ECO:0007669"/>
    <property type="project" value="TreeGrafter"/>
</dbReference>
<feature type="disulfide bond" evidence="5">
    <location>
        <begin position="389"/>
        <end position="398"/>
    </location>
</feature>
<dbReference type="GO" id="GO:0032991">
    <property type="term" value="C:protein-containing complex"/>
    <property type="evidence" value="ECO:0007669"/>
    <property type="project" value="TreeGrafter"/>
</dbReference>
<feature type="domain" description="EGF-like" evidence="7">
    <location>
        <begin position="663"/>
        <end position="695"/>
    </location>
</feature>
<evidence type="ECO:0000256" key="5">
    <source>
        <dbReference type="PROSITE-ProRule" id="PRU00076"/>
    </source>
</evidence>
<feature type="domain" description="EGF-like" evidence="7">
    <location>
        <begin position="1174"/>
        <end position="1210"/>
    </location>
</feature>
<dbReference type="PANTHER" id="PTHR24049:SF22">
    <property type="entry name" value="DROSOPHILA CRUMBS HOMOLOG"/>
    <property type="match status" value="1"/>
</dbReference>
<feature type="disulfide bond" evidence="5">
    <location>
        <begin position="929"/>
        <end position="938"/>
    </location>
</feature>
<dbReference type="Gene3D" id="2.10.25.10">
    <property type="entry name" value="Laminin"/>
    <property type="match status" value="4"/>
</dbReference>
<evidence type="ECO:0000313" key="8">
    <source>
        <dbReference type="EMBL" id="CAG2234449.1"/>
    </source>
</evidence>
<dbReference type="PROSITE" id="PS50026">
    <property type="entry name" value="EGF_3"/>
    <property type="match status" value="7"/>
</dbReference>
<feature type="domain" description="EGF-like" evidence="7">
    <location>
        <begin position="404"/>
        <end position="434"/>
    </location>
</feature>